<keyword evidence="4 6" id="KW-1133">Transmembrane helix</keyword>
<keyword evidence="3 6" id="KW-0812">Transmembrane</keyword>
<feature type="transmembrane region" description="Helical" evidence="6">
    <location>
        <begin position="33"/>
        <end position="54"/>
    </location>
</feature>
<dbReference type="PANTHER" id="PTHR42709">
    <property type="entry name" value="ALKALINE PHOSPHATASE LIKE PROTEIN"/>
    <property type="match status" value="1"/>
</dbReference>
<evidence type="ECO:0000259" key="7">
    <source>
        <dbReference type="Pfam" id="PF09335"/>
    </source>
</evidence>
<evidence type="ECO:0000256" key="5">
    <source>
        <dbReference type="ARBA" id="ARBA00023136"/>
    </source>
</evidence>
<organism evidence="8 9">
    <name type="scientific">Halogranum rubrum</name>
    <dbReference type="NCBI Taxonomy" id="553466"/>
    <lineage>
        <taxon>Archaea</taxon>
        <taxon>Methanobacteriati</taxon>
        <taxon>Methanobacteriota</taxon>
        <taxon>Stenosarchaea group</taxon>
        <taxon>Halobacteria</taxon>
        <taxon>Halobacteriales</taxon>
        <taxon>Haloferacaceae</taxon>
    </lineage>
</organism>
<protein>
    <submittedName>
        <fullName evidence="8">Membrane protein DedA, SNARE-associated domain</fullName>
    </submittedName>
</protein>
<evidence type="ECO:0000256" key="6">
    <source>
        <dbReference type="SAM" id="Phobius"/>
    </source>
</evidence>
<sequence length="225" mass="24370">MVSVVSAIPVVDVVAAVLVLEDLTSTAVRLLRLYGPFVLCLFTFLETSMLFPFLPSEVVVPAAAALLVTDPLSFLVFVTAATVGGTVGAFVPFYVFADTRVGRASWIRARITVSEGRIERGQRWFRERGQSSVCWGRFLPVLRSVISIPAGLANMDPQRFVAYTAIGTAAFYAATGAIVYYGRQQSFFATAVEFVSSRPLVAVVGLAALFGLGYVGRRWADGQRQ</sequence>
<proteinExistence type="predicted"/>
<dbReference type="Proteomes" id="UP000199607">
    <property type="component" value="Unassembled WGS sequence"/>
</dbReference>
<dbReference type="AlphaFoldDB" id="A0A1I4EP52"/>
<evidence type="ECO:0000313" key="9">
    <source>
        <dbReference type="Proteomes" id="UP000199607"/>
    </source>
</evidence>
<dbReference type="Pfam" id="PF09335">
    <property type="entry name" value="VTT_dom"/>
    <property type="match status" value="1"/>
</dbReference>
<dbReference type="GO" id="GO:0005886">
    <property type="term" value="C:plasma membrane"/>
    <property type="evidence" value="ECO:0007669"/>
    <property type="project" value="UniProtKB-SubCell"/>
</dbReference>
<keyword evidence="5 6" id="KW-0472">Membrane</keyword>
<name>A0A1I4EP52_9EURY</name>
<keyword evidence="9" id="KW-1185">Reference proteome</keyword>
<dbReference type="RefSeq" id="WP_089869418.1">
    <property type="nucleotide sequence ID" value="NZ_FOTC01000002.1"/>
</dbReference>
<evidence type="ECO:0000256" key="4">
    <source>
        <dbReference type="ARBA" id="ARBA00022989"/>
    </source>
</evidence>
<comment type="subcellular location">
    <subcellularLocation>
        <location evidence="1">Cell membrane</location>
        <topology evidence="1">Multi-pass membrane protein</topology>
    </subcellularLocation>
</comment>
<accession>A0A1I4EP52</accession>
<keyword evidence="2" id="KW-1003">Cell membrane</keyword>
<dbReference type="InterPro" id="IPR032816">
    <property type="entry name" value="VTT_dom"/>
</dbReference>
<dbReference type="InterPro" id="IPR051311">
    <property type="entry name" value="DedA_domain"/>
</dbReference>
<gene>
    <name evidence="8" type="ORF">SAMN04487950_2279</name>
</gene>
<feature type="transmembrane region" description="Helical" evidence="6">
    <location>
        <begin position="160"/>
        <end position="182"/>
    </location>
</feature>
<dbReference type="STRING" id="553466.SAMN04487950_2279"/>
<evidence type="ECO:0000256" key="3">
    <source>
        <dbReference type="ARBA" id="ARBA00022692"/>
    </source>
</evidence>
<reference evidence="9" key="1">
    <citation type="submission" date="2016-10" db="EMBL/GenBank/DDBJ databases">
        <authorList>
            <person name="Varghese N."/>
            <person name="Submissions S."/>
        </authorList>
    </citation>
    <scope>NUCLEOTIDE SEQUENCE [LARGE SCALE GENOMIC DNA]</scope>
    <source>
        <strain evidence="9">CGMCC 1.7738</strain>
    </source>
</reference>
<evidence type="ECO:0000256" key="1">
    <source>
        <dbReference type="ARBA" id="ARBA00004651"/>
    </source>
</evidence>
<dbReference type="PANTHER" id="PTHR42709:SF6">
    <property type="entry name" value="UNDECAPRENYL PHOSPHATE TRANSPORTER A"/>
    <property type="match status" value="1"/>
</dbReference>
<feature type="domain" description="VTT" evidence="7">
    <location>
        <begin position="54"/>
        <end position="172"/>
    </location>
</feature>
<feature type="transmembrane region" description="Helical" evidence="6">
    <location>
        <begin position="194"/>
        <end position="215"/>
    </location>
</feature>
<evidence type="ECO:0000256" key="2">
    <source>
        <dbReference type="ARBA" id="ARBA00022475"/>
    </source>
</evidence>
<feature type="transmembrane region" description="Helical" evidence="6">
    <location>
        <begin position="74"/>
        <end position="97"/>
    </location>
</feature>
<evidence type="ECO:0000313" key="8">
    <source>
        <dbReference type="EMBL" id="SFL06993.1"/>
    </source>
</evidence>
<dbReference type="EMBL" id="FOTC01000002">
    <property type="protein sequence ID" value="SFL06993.1"/>
    <property type="molecule type" value="Genomic_DNA"/>
</dbReference>